<dbReference type="Pfam" id="PF03184">
    <property type="entry name" value="DDE_1"/>
    <property type="match status" value="1"/>
</dbReference>
<dbReference type="InterPro" id="IPR004875">
    <property type="entry name" value="DDE_SF_endonuclease_dom"/>
</dbReference>
<feature type="domain" description="DDE-1" evidence="1">
    <location>
        <begin position="717"/>
        <end position="789"/>
    </location>
</feature>
<evidence type="ECO:0000313" key="3">
    <source>
        <dbReference type="Proteomes" id="UP000478052"/>
    </source>
</evidence>
<comment type="caution">
    <text evidence="2">The sequence shown here is derived from an EMBL/GenBank/DDBJ whole genome shotgun (WGS) entry which is preliminary data.</text>
</comment>
<keyword evidence="3" id="KW-1185">Reference proteome</keyword>
<reference evidence="2 3" key="1">
    <citation type="submission" date="2019-08" db="EMBL/GenBank/DDBJ databases">
        <title>Whole genome of Aphis craccivora.</title>
        <authorList>
            <person name="Voronova N.V."/>
            <person name="Shulinski R.S."/>
            <person name="Bandarenka Y.V."/>
            <person name="Zhorov D.G."/>
            <person name="Warner D."/>
        </authorList>
    </citation>
    <scope>NUCLEOTIDE SEQUENCE [LARGE SCALE GENOMIC DNA]</scope>
    <source>
        <strain evidence="2">180601</strain>
        <tissue evidence="2">Whole Body</tissue>
    </source>
</reference>
<dbReference type="GO" id="GO:0003676">
    <property type="term" value="F:nucleic acid binding"/>
    <property type="evidence" value="ECO:0007669"/>
    <property type="project" value="InterPro"/>
</dbReference>
<evidence type="ECO:0000259" key="1">
    <source>
        <dbReference type="Pfam" id="PF03184"/>
    </source>
</evidence>
<accession>A0A6G0YKW3</accession>
<sequence length="850" mass="95413">MPKESKPAYGILRRTINYKIKNLHNLKIGHPMIFSSKKEKRIVDHLIIMSNYEFPIDKSGLKHIVKSFLDKIGKKVYLGLQVLFNAIKTYSIGFRLYNKLKKLCLVYCLKICIITMKLSASADHRVLAFADDLCLIADSPEELQLSIDAARRSLGMLGLSLNAAKCASLHLSGRRSVGVRNITFHLDGSPLRPLAEGEAATFLGAQVGFNVVPPLSTLAEIIDISLRIARSKLAPWQRIDALKTFFYPSTVHLQRLGTFPKTDWAKVDDVMRPEIKATLYLPQEASGEYIYGSTKRGACGVRLLAEDSDIAAVDSAFKLITSPDQRVAADAADHVEEVTRRRLQKDPSVLEVASYLTGEDKGVFRATRGTGVNNVWSRARNASKRLSVSWSLGVAPSITHEGTVMVSKHRRAVIRTIRNTLRLKRSDALIAKPDQGRAVECVAAHPASSHFLADGDFTRFADWRFVHRARLNLVPLNGSSSWRAGDRRCRRCGYNTESLSHVVDHCMRYTALYMARHNAIVARVKKAASTKFEVLSENQVLGNQGLRPDLVLKKGPNIYIVDVTIPFENRLESFKVAASGKKDKYELLRAEVAAQHGCTATVVPFVVGALGSWDPGNDPFMRVLCSRSYAVLMRKLCVSDAIGFRRDIYIEHITGTRQRAYPERICNTSKVSINLMMWRNAEREILPSYVVYKAKVFQAGLMQIYSKIGLKNTVTSFKKKQPGKKVVLADNITLHILSCYIIETYKKENIYFVCLPPNSTHLTQPLNVAFLHPMKVAWRKILSDWKSSTKSLKYCLIKTIIPCTIITSYKIKYGIYPCDVNELLARLLNSEDSNSSIEETFIQHLSSKRS</sequence>
<dbReference type="EMBL" id="VUJU01003537">
    <property type="protein sequence ID" value="KAF0757568.1"/>
    <property type="molecule type" value="Genomic_DNA"/>
</dbReference>
<organism evidence="2 3">
    <name type="scientific">Aphis craccivora</name>
    <name type="common">Cowpea aphid</name>
    <dbReference type="NCBI Taxonomy" id="307492"/>
    <lineage>
        <taxon>Eukaryota</taxon>
        <taxon>Metazoa</taxon>
        <taxon>Ecdysozoa</taxon>
        <taxon>Arthropoda</taxon>
        <taxon>Hexapoda</taxon>
        <taxon>Insecta</taxon>
        <taxon>Pterygota</taxon>
        <taxon>Neoptera</taxon>
        <taxon>Paraneoptera</taxon>
        <taxon>Hemiptera</taxon>
        <taxon>Sternorrhyncha</taxon>
        <taxon>Aphidomorpha</taxon>
        <taxon>Aphidoidea</taxon>
        <taxon>Aphididae</taxon>
        <taxon>Aphidini</taxon>
        <taxon>Aphis</taxon>
        <taxon>Aphis</taxon>
    </lineage>
</organism>
<feature type="non-terminal residue" evidence="2">
    <location>
        <position position="850"/>
    </location>
</feature>
<name>A0A6G0YKW3_APHCR</name>
<protein>
    <submittedName>
        <fullName evidence="2">Retrovirus-related Pol polyprotein from type-2 retrotransposable element R2DM</fullName>
    </submittedName>
</protein>
<evidence type="ECO:0000313" key="2">
    <source>
        <dbReference type="EMBL" id="KAF0757568.1"/>
    </source>
</evidence>
<dbReference type="OrthoDB" id="6629078at2759"/>
<proteinExistence type="predicted"/>
<dbReference type="AlphaFoldDB" id="A0A6G0YKW3"/>
<dbReference type="Proteomes" id="UP000478052">
    <property type="component" value="Unassembled WGS sequence"/>
</dbReference>
<gene>
    <name evidence="2" type="ORF">FWK35_00008760</name>
</gene>